<feature type="transmembrane region" description="Helical" evidence="8">
    <location>
        <begin position="114"/>
        <end position="132"/>
    </location>
</feature>
<feature type="transmembrane region" description="Helical" evidence="8">
    <location>
        <begin position="86"/>
        <end position="108"/>
    </location>
</feature>
<keyword evidence="7 8" id="KW-0472">Membrane</keyword>
<dbReference type="GO" id="GO:0006508">
    <property type="term" value="P:proteolysis"/>
    <property type="evidence" value="ECO:0007669"/>
    <property type="project" value="UniProtKB-KW"/>
</dbReference>
<dbReference type="GO" id="GO:0008233">
    <property type="term" value="F:peptidase activity"/>
    <property type="evidence" value="ECO:0007669"/>
    <property type="project" value="UniProtKB-KW"/>
</dbReference>
<gene>
    <name evidence="9" type="ORF">ATZ35_03665</name>
</gene>
<dbReference type="STRING" id="118060.ATZ35_03665"/>
<keyword evidence="2" id="KW-0673">Quorum sensing</keyword>
<keyword evidence="5" id="KW-0378">Hydrolase</keyword>
<dbReference type="Pfam" id="PF04647">
    <property type="entry name" value="AgrB"/>
    <property type="match status" value="1"/>
</dbReference>
<reference evidence="10" key="1">
    <citation type="submission" date="2015-12" db="EMBL/GenBank/DDBJ databases">
        <authorList>
            <person name="Lauer A."/>
            <person name="Humrighouse B."/>
            <person name="Loparev V."/>
            <person name="Shewmaker P.L."/>
            <person name="Whitney A.M."/>
            <person name="McLaughlin R.W."/>
        </authorList>
    </citation>
    <scope>NUCLEOTIDE SEQUENCE [LARGE SCALE GENOMIC DNA]</scope>
    <source>
        <strain evidence="10">LMG 26678</strain>
    </source>
</reference>
<protein>
    <recommendedName>
        <fullName evidence="11">AgrB-like protein</fullName>
    </recommendedName>
</protein>
<dbReference type="GO" id="GO:0009372">
    <property type="term" value="P:quorum sensing"/>
    <property type="evidence" value="ECO:0007669"/>
    <property type="project" value="UniProtKB-KW"/>
</dbReference>
<evidence type="ECO:0000256" key="4">
    <source>
        <dbReference type="ARBA" id="ARBA00022692"/>
    </source>
</evidence>
<evidence type="ECO:0000256" key="1">
    <source>
        <dbReference type="ARBA" id="ARBA00022475"/>
    </source>
</evidence>
<evidence type="ECO:0000256" key="6">
    <source>
        <dbReference type="ARBA" id="ARBA00022989"/>
    </source>
</evidence>
<name>A0A0U2MVC7_9ENTE</name>
<evidence type="ECO:0000256" key="8">
    <source>
        <dbReference type="SAM" id="Phobius"/>
    </source>
</evidence>
<dbReference type="Proteomes" id="UP000067523">
    <property type="component" value="Chromosome"/>
</dbReference>
<feature type="transmembrane region" description="Helical" evidence="8">
    <location>
        <begin position="153"/>
        <end position="186"/>
    </location>
</feature>
<dbReference type="RefSeq" id="WP_208929542.1">
    <property type="nucleotide sequence ID" value="NZ_CP013655.1"/>
</dbReference>
<evidence type="ECO:0008006" key="11">
    <source>
        <dbReference type="Google" id="ProtNLM"/>
    </source>
</evidence>
<keyword evidence="10" id="KW-1185">Reference proteome</keyword>
<keyword evidence="6 8" id="KW-1133">Transmembrane helix</keyword>
<dbReference type="EMBL" id="CP013655">
    <property type="protein sequence ID" value="ALS36291.1"/>
    <property type="molecule type" value="Genomic_DNA"/>
</dbReference>
<evidence type="ECO:0000256" key="3">
    <source>
        <dbReference type="ARBA" id="ARBA00022670"/>
    </source>
</evidence>
<evidence type="ECO:0000256" key="5">
    <source>
        <dbReference type="ARBA" id="ARBA00022801"/>
    </source>
</evidence>
<accession>A0A0U2MVC7</accession>
<dbReference type="InterPro" id="IPR006741">
    <property type="entry name" value="AgrB"/>
</dbReference>
<sequence>MERIERKNLVEELSVVLLRKLKIDKTDTIYYLKCKLGLEFFLVNFYKLVIIYIVAWILNIIFPVFVFHFFFLFIRGNAQGAHASSDFKCAILSLVLLVGVPWLNSIGFLFSEKLLFVLFLLGFIITYLYAPSDSKKNPIYNKTKRKKLRKKALIAQGVVTLNFIIPLTLLSMNLIVLGAFTASVLLLPKLHEAL</sequence>
<dbReference type="KEGG" id="erx:ATZ35_03665"/>
<dbReference type="AlphaFoldDB" id="A0A0U2MVC7"/>
<evidence type="ECO:0000256" key="7">
    <source>
        <dbReference type="ARBA" id="ARBA00023136"/>
    </source>
</evidence>
<evidence type="ECO:0000256" key="2">
    <source>
        <dbReference type="ARBA" id="ARBA00022654"/>
    </source>
</evidence>
<dbReference type="GO" id="GO:0016020">
    <property type="term" value="C:membrane"/>
    <property type="evidence" value="ECO:0007669"/>
    <property type="project" value="InterPro"/>
</dbReference>
<keyword evidence="1" id="KW-1003">Cell membrane</keyword>
<keyword evidence="4 8" id="KW-0812">Transmembrane</keyword>
<keyword evidence="3" id="KW-0645">Protease</keyword>
<evidence type="ECO:0000313" key="9">
    <source>
        <dbReference type="EMBL" id="ALS36291.1"/>
    </source>
</evidence>
<organism evidence="9 10">
    <name type="scientific">Enterococcus rotai</name>
    <dbReference type="NCBI Taxonomy" id="118060"/>
    <lineage>
        <taxon>Bacteria</taxon>
        <taxon>Bacillati</taxon>
        <taxon>Bacillota</taxon>
        <taxon>Bacilli</taxon>
        <taxon>Lactobacillales</taxon>
        <taxon>Enterococcaceae</taxon>
        <taxon>Enterococcus</taxon>
    </lineage>
</organism>
<evidence type="ECO:0000313" key="10">
    <source>
        <dbReference type="Proteomes" id="UP000067523"/>
    </source>
</evidence>
<feature type="transmembrane region" description="Helical" evidence="8">
    <location>
        <begin position="49"/>
        <end position="74"/>
    </location>
</feature>
<dbReference type="SMART" id="SM00793">
    <property type="entry name" value="AgrB"/>
    <property type="match status" value="1"/>
</dbReference>
<proteinExistence type="predicted"/>